<dbReference type="SUPFAM" id="SSF69047">
    <property type="entry name" value="Hypothetical protein YjbJ"/>
    <property type="match status" value="1"/>
</dbReference>
<keyword evidence="3" id="KW-0812">Transmembrane</keyword>
<dbReference type="Proteomes" id="UP001500238">
    <property type="component" value="Unassembled WGS sequence"/>
</dbReference>
<dbReference type="RefSeq" id="WP_163956899.1">
    <property type="nucleotide sequence ID" value="NZ_BAAAES010000008.1"/>
</dbReference>
<dbReference type="PANTHER" id="PTHR34977:SF1">
    <property type="entry name" value="UPF0337 PROTEIN YJBJ"/>
    <property type="match status" value="1"/>
</dbReference>
<sequence length="96" mass="9881">MNQDQIEGVATDLTGKVKESFGKATGDTQTEGAGAADQLSGKVQKTIGDTKEAVARNAAPLADKARKFANDRPWTAAALVGVVGVAILNTLRGKKA</sequence>
<evidence type="ECO:0000256" key="1">
    <source>
        <dbReference type="ARBA" id="ARBA00009129"/>
    </source>
</evidence>
<evidence type="ECO:0000259" key="4">
    <source>
        <dbReference type="Pfam" id="PF05532"/>
    </source>
</evidence>
<evidence type="ECO:0000256" key="3">
    <source>
        <dbReference type="SAM" id="Phobius"/>
    </source>
</evidence>
<proteinExistence type="inferred from homology"/>
<dbReference type="InterPro" id="IPR008462">
    <property type="entry name" value="CsbD"/>
</dbReference>
<dbReference type="PANTHER" id="PTHR34977">
    <property type="entry name" value="UPF0337 PROTEIN YJBJ"/>
    <property type="match status" value="1"/>
</dbReference>
<feature type="region of interest" description="Disordered" evidence="2">
    <location>
        <begin position="17"/>
        <end position="39"/>
    </location>
</feature>
<keyword evidence="3" id="KW-0472">Membrane</keyword>
<comment type="caution">
    <text evidence="5">The sequence shown here is derived from an EMBL/GenBank/DDBJ whole genome shotgun (WGS) entry which is preliminary data.</text>
</comment>
<evidence type="ECO:0000313" key="5">
    <source>
        <dbReference type="EMBL" id="GAA0670389.1"/>
    </source>
</evidence>
<keyword evidence="6" id="KW-1185">Reference proteome</keyword>
<evidence type="ECO:0000313" key="6">
    <source>
        <dbReference type="Proteomes" id="UP001500238"/>
    </source>
</evidence>
<dbReference type="Gene3D" id="1.10.1470.10">
    <property type="entry name" value="YjbJ"/>
    <property type="match status" value="1"/>
</dbReference>
<dbReference type="InterPro" id="IPR050423">
    <property type="entry name" value="UPF0337_stress_rsp"/>
</dbReference>
<name>A0ABN1HW44_9SPHN</name>
<feature type="transmembrane region" description="Helical" evidence="3">
    <location>
        <begin position="74"/>
        <end position="91"/>
    </location>
</feature>
<organism evidence="5 6">
    <name type="scientific">Sphingomonas insulae</name>
    <dbReference type="NCBI Taxonomy" id="424800"/>
    <lineage>
        <taxon>Bacteria</taxon>
        <taxon>Pseudomonadati</taxon>
        <taxon>Pseudomonadota</taxon>
        <taxon>Alphaproteobacteria</taxon>
        <taxon>Sphingomonadales</taxon>
        <taxon>Sphingomonadaceae</taxon>
        <taxon>Sphingomonas</taxon>
    </lineage>
</organism>
<dbReference type="Pfam" id="PF05532">
    <property type="entry name" value="CsbD"/>
    <property type="match status" value="1"/>
</dbReference>
<accession>A0ABN1HW44</accession>
<reference evidence="5 6" key="1">
    <citation type="journal article" date="2019" name="Int. J. Syst. Evol. Microbiol.">
        <title>The Global Catalogue of Microorganisms (GCM) 10K type strain sequencing project: providing services to taxonomists for standard genome sequencing and annotation.</title>
        <authorList>
            <consortium name="The Broad Institute Genomics Platform"/>
            <consortium name="The Broad Institute Genome Sequencing Center for Infectious Disease"/>
            <person name="Wu L."/>
            <person name="Ma J."/>
        </authorList>
    </citation>
    <scope>NUCLEOTIDE SEQUENCE [LARGE SCALE GENOMIC DNA]</scope>
    <source>
        <strain evidence="5 6">JCM 14603</strain>
    </source>
</reference>
<dbReference type="EMBL" id="BAAAES010000008">
    <property type="protein sequence ID" value="GAA0670389.1"/>
    <property type="molecule type" value="Genomic_DNA"/>
</dbReference>
<keyword evidence="3" id="KW-1133">Transmembrane helix</keyword>
<comment type="similarity">
    <text evidence="1">Belongs to the UPF0337 (CsbD) family.</text>
</comment>
<feature type="domain" description="CsbD-like" evidence="4">
    <location>
        <begin position="4"/>
        <end position="54"/>
    </location>
</feature>
<evidence type="ECO:0000256" key="2">
    <source>
        <dbReference type="SAM" id="MobiDB-lite"/>
    </source>
</evidence>
<gene>
    <name evidence="5" type="ORF">GCM10009102_21340</name>
</gene>
<protein>
    <recommendedName>
        <fullName evidence="4">CsbD-like domain-containing protein</fullName>
    </recommendedName>
</protein>
<dbReference type="InterPro" id="IPR036629">
    <property type="entry name" value="YjbJ_sf"/>
</dbReference>